<accession>A0A6C0F4L4</accession>
<proteinExistence type="predicted"/>
<name>A0A6C0F4L4_9ZZZZ</name>
<dbReference type="EMBL" id="MN738786">
    <property type="protein sequence ID" value="QHT36626.1"/>
    <property type="molecule type" value="Genomic_DNA"/>
</dbReference>
<protein>
    <submittedName>
        <fullName evidence="1">Uncharacterized protein</fullName>
    </submittedName>
</protein>
<dbReference type="AlphaFoldDB" id="A0A6C0F4L4"/>
<evidence type="ECO:0000313" key="1">
    <source>
        <dbReference type="EMBL" id="QHT36626.1"/>
    </source>
</evidence>
<organism evidence="1">
    <name type="scientific">viral metagenome</name>
    <dbReference type="NCBI Taxonomy" id="1070528"/>
    <lineage>
        <taxon>unclassified sequences</taxon>
        <taxon>metagenomes</taxon>
        <taxon>organismal metagenomes</taxon>
    </lineage>
</organism>
<reference evidence="1" key="1">
    <citation type="journal article" date="2020" name="Nature">
        <title>Giant virus diversity and host interactions through global metagenomics.</title>
        <authorList>
            <person name="Schulz F."/>
            <person name="Roux S."/>
            <person name="Paez-Espino D."/>
            <person name="Jungbluth S."/>
            <person name="Walsh D.A."/>
            <person name="Denef V.J."/>
            <person name="McMahon K.D."/>
            <person name="Konstantinidis K.T."/>
            <person name="Eloe-Fadrosh E.A."/>
            <person name="Kyrpides N.C."/>
            <person name="Woyke T."/>
        </authorList>
    </citation>
    <scope>NUCLEOTIDE SEQUENCE</scope>
    <source>
        <strain evidence="1">GVMAG-S-ERX555967-130</strain>
    </source>
</reference>
<sequence length="112" mass="13764">MSQNTLRFLYFVTPISGYLKNYIKYKQVNVVTFSRTPLVYITIDRFLSYCKLQNVVLWTIILERWFFFYFKMIRAYIQDHYHTRKQKYKQKHGLVYSDSEEALKCMTDEDNK</sequence>